<dbReference type="InterPro" id="IPR000891">
    <property type="entry name" value="PYR_CT"/>
</dbReference>
<organism evidence="5">
    <name type="scientific">Mariniphaga anaerophila</name>
    <dbReference type="NCBI Taxonomy" id="1484053"/>
    <lineage>
        <taxon>Bacteria</taxon>
        <taxon>Pseudomonadati</taxon>
        <taxon>Bacteroidota</taxon>
        <taxon>Bacteroidia</taxon>
        <taxon>Marinilabiliales</taxon>
        <taxon>Prolixibacteraceae</taxon>
        <taxon>Mariniphaga</taxon>
    </lineage>
</organism>
<dbReference type="SUPFAM" id="SSF51569">
    <property type="entry name" value="Aldolase"/>
    <property type="match status" value="1"/>
</dbReference>
<proteinExistence type="predicted"/>
<protein>
    <submittedName>
        <fullName evidence="5">Oxaloacetate decarboxylase</fullName>
    </submittedName>
</protein>
<dbReference type="InterPro" id="IPR013785">
    <property type="entry name" value="Aldolase_TIM"/>
</dbReference>
<dbReference type="SUPFAM" id="SSF89000">
    <property type="entry name" value="post-HMGL domain-like"/>
    <property type="match status" value="1"/>
</dbReference>
<name>A0A831LN01_9BACT</name>
<dbReference type="Pfam" id="PF00682">
    <property type="entry name" value="HMGL-like"/>
    <property type="match status" value="1"/>
</dbReference>
<evidence type="ECO:0000259" key="3">
    <source>
        <dbReference type="PROSITE" id="PS50968"/>
    </source>
</evidence>
<dbReference type="Proteomes" id="UP000886047">
    <property type="component" value="Unassembled WGS sequence"/>
</dbReference>
<dbReference type="Pfam" id="PF02436">
    <property type="entry name" value="PYC_OADA"/>
    <property type="match status" value="1"/>
</dbReference>
<dbReference type="SUPFAM" id="SSF51230">
    <property type="entry name" value="Single hybrid motif"/>
    <property type="match status" value="1"/>
</dbReference>
<feature type="region of interest" description="Disordered" evidence="2">
    <location>
        <begin position="523"/>
        <end position="555"/>
    </location>
</feature>
<evidence type="ECO:0000256" key="1">
    <source>
        <dbReference type="ARBA" id="ARBA00023267"/>
    </source>
</evidence>
<dbReference type="PANTHER" id="PTHR45266">
    <property type="entry name" value="OXALOACETATE DECARBOXYLASE ALPHA CHAIN"/>
    <property type="match status" value="1"/>
</dbReference>
<dbReference type="Gene3D" id="2.40.50.100">
    <property type="match status" value="1"/>
</dbReference>
<feature type="domain" description="Lipoyl-binding" evidence="3">
    <location>
        <begin position="556"/>
        <end position="631"/>
    </location>
</feature>
<dbReference type="InterPro" id="IPR050709">
    <property type="entry name" value="Biotin_Carboxyl_Carrier/Decarb"/>
</dbReference>
<dbReference type="AlphaFoldDB" id="A0A831LN01"/>
<feature type="compositionally biased region" description="Basic and acidic residues" evidence="2">
    <location>
        <begin position="528"/>
        <end position="540"/>
    </location>
</feature>
<feature type="domain" description="Pyruvate carboxyltransferase" evidence="4">
    <location>
        <begin position="4"/>
        <end position="268"/>
    </location>
</feature>
<evidence type="ECO:0000259" key="4">
    <source>
        <dbReference type="PROSITE" id="PS50991"/>
    </source>
</evidence>
<gene>
    <name evidence="5" type="ORF">ENN90_08995</name>
</gene>
<dbReference type="EMBL" id="DSDK01000487">
    <property type="protein sequence ID" value="HDR51734.1"/>
    <property type="molecule type" value="Genomic_DNA"/>
</dbReference>
<dbReference type="PROSITE" id="PS50968">
    <property type="entry name" value="BIOTINYL_LIPOYL"/>
    <property type="match status" value="1"/>
</dbReference>
<reference evidence="5" key="1">
    <citation type="journal article" date="2020" name="mSystems">
        <title>Genome- and Community-Level Interaction Insights into Carbon Utilization and Element Cycling Functions of Hydrothermarchaeota in Hydrothermal Sediment.</title>
        <authorList>
            <person name="Zhou Z."/>
            <person name="Liu Y."/>
            <person name="Xu W."/>
            <person name="Pan J."/>
            <person name="Luo Z.H."/>
            <person name="Li M."/>
        </authorList>
    </citation>
    <scope>NUCLEOTIDE SEQUENCE [LARGE SCALE GENOMIC DNA]</scope>
    <source>
        <strain evidence="5">SpSt-1217</strain>
    </source>
</reference>
<dbReference type="InterPro" id="IPR003379">
    <property type="entry name" value="Carboxylase_cons_dom"/>
</dbReference>
<comment type="caution">
    <text evidence="5">The sequence shown here is derived from an EMBL/GenBank/DDBJ whole genome shotgun (WGS) entry which is preliminary data.</text>
</comment>
<sequence length="631" mass="70433">MAKEIRFSLVYRDMWQSAGKYVPRADQLVRIAPEIIDMGCFDRIETNGGGFEQINLLFGENPNKSVREWSAPFNEAGIETHMLDRSLNGLRMSPVPADVRKLFYKVKKAQGTDIARSFCGLNDPRNISASIKYAKDAGMVSQAALSLTYSPVHTVEYYCDLADELIANGADEICLKDMAGIGRPVWLGKIVKYIKERHPNTLVQYHGQTGPGFTPASILEVARAGCEIIDVGMEPLSWGTGHADLLMVQEMLKDAGFSVPEVNMKAYMRARALTQEFIDDFLGYYIPARNRQLNSLLIAPGLPGGMMGSLMNDLRDNQKSLNKWYKKHGKPEITQDDLMIKLFDEVAYVWPKVGYPPLVTPFSQYVKNLALFNVIQMEKGKERWSMIADNIWDMILGKSGKLPGEVAPEIREMAVKQGREFFTGNPQDEYPDKLDEFREEMKKNNWDFGQDDEELFELAMHPEQYRAYKSGQAKAAFEEELAKLKAIKEQDKTPVPAVPAASGFTPKSLDIDVNGEKFKVTVSYGDDSGQKQKEPIEKPQKPAGVNPEPEAASAPVKEVIAPLEGKFFLTKDPSEKAIKPGDAISKGDVVGYIESMKTYNAVVAEEPGKVIEICLNNGDSVDEDDVIIKLQ</sequence>
<dbReference type="Pfam" id="PF00364">
    <property type="entry name" value="Biotin_lipoyl"/>
    <property type="match status" value="1"/>
</dbReference>
<dbReference type="GO" id="GO:0003824">
    <property type="term" value="F:catalytic activity"/>
    <property type="evidence" value="ECO:0007669"/>
    <property type="project" value="InterPro"/>
</dbReference>
<accession>A0A831LN01</accession>
<evidence type="ECO:0000256" key="2">
    <source>
        <dbReference type="SAM" id="MobiDB-lite"/>
    </source>
</evidence>
<dbReference type="InterPro" id="IPR011053">
    <property type="entry name" value="Single_hybrid_motif"/>
</dbReference>
<keyword evidence="1" id="KW-0092">Biotin</keyword>
<evidence type="ECO:0000313" key="5">
    <source>
        <dbReference type="EMBL" id="HDR51734.1"/>
    </source>
</evidence>
<dbReference type="PANTHER" id="PTHR45266:SF3">
    <property type="entry name" value="OXALOACETATE DECARBOXYLASE ALPHA CHAIN"/>
    <property type="match status" value="1"/>
</dbReference>
<dbReference type="CDD" id="cd06850">
    <property type="entry name" value="biotinyl_domain"/>
    <property type="match status" value="1"/>
</dbReference>
<dbReference type="InterPro" id="IPR000089">
    <property type="entry name" value="Biotin_lipoyl"/>
</dbReference>
<dbReference type="PROSITE" id="PS50991">
    <property type="entry name" value="PYR_CT"/>
    <property type="match status" value="1"/>
</dbReference>
<dbReference type="Gene3D" id="3.20.20.70">
    <property type="entry name" value="Aldolase class I"/>
    <property type="match status" value="1"/>
</dbReference>